<evidence type="ECO:0000313" key="2">
    <source>
        <dbReference type="EMBL" id="MBB6214298.1"/>
    </source>
</evidence>
<dbReference type="RefSeq" id="WP_184307554.1">
    <property type="nucleotide sequence ID" value="NZ_JACHEN010000001.1"/>
</dbReference>
<dbReference type="PANTHER" id="PTHR33734:SF22">
    <property type="entry name" value="MEMBRANE-BOUND LYTIC MUREIN TRANSGLYCOSYLASE D"/>
    <property type="match status" value="1"/>
</dbReference>
<dbReference type="Proteomes" id="UP000579281">
    <property type="component" value="Unassembled WGS sequence"/>
</dbReference>
<dbReference type="SUPFAM" id="SSF54106">
    <property type="entry name" value="LysM domain"/>
    <property type="match status" value="1"/>
</dbReference>
<dbReference type="Pfam" id="PF01476">
    <property type="entry name" value="LysM"/>
    <property type="match status" value="1"/>
</dbReference>
<sequence length="75" mass="8320">MYNQDANYVHSVAPIGTEVTIVSSQATDLYYVVQPGDTLYGIAQKLGVSYDALLIENSITDPNMIYVSQKLHILR</sequence>
<proteinExistence type="predicted"/>
<keyword evidence="3" id="KW-1185">Reference proteome</keyword>
<dbReference type="PROSITE" id="PS51782">
    <property type="entry name" value="LYSM"/>
    <property type="match status" value="1"/>
</dbReference>
<reference evidence="2 3" key="1">
    <citation type="submission" date="2020-08" db="EMBL/GenBank/DDBJ databases">
        <title>Genomic Encyclopedia of Type Strains, Phase IV (KMG-IV): sequencing the most valuable type-strain genomes for metagenomic binning, comparative biology and taxonomic classification.</title>
        <authorList>
            <person name="Goeker M."/>
        </authorList>
    </citation>
    <scope>NUCLEOTIDE SEQUENCE [LARGE SCALE GENOMIC DNA]</scope>
    <source>
        <strain evidence="2 3">DSM 103526</strain>
    </source>
</reference>
<dbReference type="CDD" id="cd00118">
    <property type="entry name" value="LysM"/>
    <property type="match status" value="1"/>
</dbReference>
<organism evidence="2 3">
    <name type="scientific">Anaerosolibacter carboniphilus</name>
    <dbReference type="NCBI Taxonomy" id="1417629"/>
    <lineage>
        <taxon>Bacteria</taxon>
        <taxon>Bacillati</taxon>
        <taxon>Bacillota</taxon>
        <taxon>Clostridia</taxon>
        <taxon>Peptostreptococcales</taxon>
        <taxon>Thermotaleaceae</taxon>
        <taxon>Anaerosolibacter</taxon>
    </lineage>
</organism>
<dbReference type="PANTHER" id="PTHR33734">
    <property type="entry name" value="LYSM DOMAIN-CONTAINING GPI-ANCHORED PROTEIN 2"/>
    <property type="match status" value="1"/>
</dbReference>
<gene>
    <name evidence="2" type="ORF">HNQ80_000367</name>
</gene>
<dbReference type="InterPro" id="IPR018392">
    <property type="entry name" value="LysM"/>
</dbReference>
<evidence type="ECO:0000259" key="1">
    <source>
        <dbReference type="PROSITE" id="PS51782"/>
    </source>
</evidence>
<name>A0A841KQA7_9FIRM</name>
<dbReference type="InterPro" id="IPR036779">
    <property type="entry name" value="LysM_dom_sf"/>
</dbReference>
<feature type="domain" description="LysM" evidence="1">
    <location>
        <begin position="29"/>
        <end position="73"/>
    </location>
</feature>
<dbReference type="Gene3D" id="3.10.350.10">
    <property type="entry name" value="LysM domain"/>
    <property type="match status" value="1"/>
</dbReference>
<dbReference type="EMBL" id="JACHEN010000001">
    <property type="protein sequence ID" value="MBB6214298.1"/>
    <property type="molecule type" value="Genomic_DNA"/>
</dbReference>
<evidence type="ECO:0000313" key="3">
    <source>
        <dbReference type="Proteomes" id="UP000579281"/>
    </source>
</evidence>
<accession>A0A841KQA7</accession>
<protein>
    <submittedName>
        <fullName evidence="2">LysM repeat protein</fullName>
    </submittedName>
</protein>
<dbReference type="SMART" id="SM00257">
    <property type="entry name" value="LysM"/>
    <property type="match status" value="1"/>
</dbReference>
<dbReference type="AlphaFoldDB" id="A0A841KQA7"/>
<comment type="caution">
    <text evidence="2">The sequence shown here is derived from an EMBL/GenBank/DDBJ whole genome shotgun (WGS) entry which is preliminary data.</text>
</comment>